<name>A0ABC8TCV0_9AQUA</name>
<proteinExistence type="inferred from homology"/>
<dbReference type="Proteomes" id="UP001642360">
    <property type="component" value="Unassembled WGS sequence"/>
</dbReference>
<feature type="transmembrane region" description="Helical" evidence="7">
    <location>
        <begin position="260"/>
        <end position="278"/>
    </location>
</feature>
<accession>A0ABC8TCV0</accession>
<gene>
    <name evidence="8" type="ORF">ILEXP_LOCUS36514</name>
</gene>
<feature type="transmembrane region" description="Helical" evidence="7">
    <location>
        <begin position="284"/>
        <end position="308"/>
    </location>
</feature>
<feature type="transmembrane region" description="Helical" evidence="7">
    <location>
        <begin position="163"/>
        <end position="182"/>
    </location>
</feature>
<evidence type="ECO:0000256" key="4">
    <source>
        <dbReference type="ARBA" id="ARBA00022989"/>
    </source>
</evidence>
<evidence type="ECO:0000256" key="6">
    <source>
        <dbReference type="ARBA" id="ARBA00044504"/>
    </source>
</evidence>
<dbReference type="GO" id="GO:0016020">
    <property type="term" value="C:membrane"/>
    <property type="evidence" value="ECO:0007669"/>
    <property type="project" value="UniProtKB-SubCell"/>
</dbReference>
<evidence type="ECO:0008006" key="10">
    <source>
        <dbReference type="Google" id="ProtNLM"/>
    </source>
</evidence>
<keyword evidence="5 7" id="KW-0472">Membrane</keyword>
<evidence type="ECO:0000313" key="9">
    <source>
        <dbReference type="Proteomes" id="UP001642360"/>
    </source>
</evidence>
<dbReference type="AlphaFoldDB" id="A0ABC8TCV0"/>
<reference evidence="8 9" key="1">
    <citation type="submission" date="2024-02" db="EMBL/GenBank/DDBJ databases">
        <authorList>
            <person name="Vignale AGUSTIN F."/>
            <person name="Sosa J E."/>
            <person name="Modenutti C."/>
        </authorList>
    </citation>
    <scope>NUCLEOTIDE SEQUENCE [LARGE SCALE GENOMIC DNA]</scope>
</reference>
<comment type="subcellular location">
    <subcellularLocation>
        <location evidence="1">Membrane</location>
        <topology evidence="1">Multi-pass membrane protein</topology>
    </subcellularLocation>
</comment>
<comment type="caution">
    <text evidence="8">The sequence shown here is derived from an EMBL/GenBank/DDBJ whole genome shotgun (WGS) entry which is preliminary data.</text>
</comment>
<evidence type="ECO:0000256" key="2">
    <source>
        <dbReference type="ARBA" id="ARBA00022448"/>
    </source>
</evidence>
<feature type="transmembrane region" description="Helical" evidence="7">
    <location>
        <begin position="28"/>
        <end position="49"/>
    </location>
</feature>
<dbReference type="InterPro" id="IPR036259">
    <property type="entry name" value="MFS_trans_sf"/>
</dbReference>
<sequence length="327" mass="35014">MTSEGSVQCLALAYVADNISEGKRVSAIGVLTGVGTAAIVCGTLATRFLSTAQTFQVAAFVAMAAVVYMRLFLKDTNRINDALVQPMLKSGSDVTKSDEESSKKIQVFKRISSMGELICLLSSSGTFSRAAFVAFFNSLAEGGLHASLLYFFKAQFHFNKDQFADLMLIVNIGGTFSQLLLMPTFAPIIGEEKLLSIGLFAGFLNMLLNSIAWSVWVPYAVAGFYVFTSVATPSLRSIVSKQVGPMEQGMAQGCISGVSSFANIISPLIYSPLAALFLSDRAPFHFPGFSVMCIGLAWMMAFIASTMIKAAPHSSRGKISIKDCTVA</sequence>
<keyword evidence="2" id="KW-0813">Transport</keyword>
<feature type="transmembrane region" description="Helical" evidence="7">
    <location>
        <begin position="55"/>
        <end position="73"/>
    </location>
</feature>
<evidence type="ECO:0000313" key="8">
    <source>
        <dbReference type="EMBL" id="CAK9167252.1"/>
    </source>
</evidence>
<dbReference type="InterPro" id="IPR001958">
    <property type="entry name" value="Tet-R_TetA/multi-R_MdtG-like"/>
</dbReference>
<evidence type="ECO:0000256" key="5">
    <source>
        <dbReference type="ARBA" id="ARBA00023136"/>
    </source>
</evidence>
<dbReference type="PRINTS" id="PR01035">
    <property type="entry name" value="TCRTETA"/>
</dbReference>
<feature type="transmembrane region" description="Helical" evidence="7">
    <location>
        <begin position="130"/>
        <end position="151"/>
    </location>
</feature>
<evidence type="ECO:0000256" key="7">
    <source>
        <dbReference type="SAM" id="Phobius"/>
    </source>
</evidence>
<feature type="transmembrane region" description="Helical" evidence="7">
    <location>
        <begin position="194"/>
        <end position="213"/>
    </location>
</feature>
<dbReference type="Gene3D" id="1.20.1250.20">
    <property type="entry name" value="MFS general substrate transporter like domains"/>
    <property type="match status" value="1"/>
</dbReference>
<organism evidence="8 9">
    <name type="scientific">Ilex paraguariensis</name>
    <name type="common">yerba mate</name>
    <dbReference type="NCBI Taxonomy" id="185542"/>
    <lineage>
        <taxon>Eukaryota</taxon>
        <taxon>Viridiplantae</taxon>
        <taxon>Streptophyta</taxon>
        <taxon>Embryophyta</taxon>
        <taxon>Tracheophyta</taxon>
        <taxon>Spermatophyta</taxon>
        <taxon>Magnoliopsida</taxon>
        <taxon>eudicotyledons</taxon>
        <taxon>Gunneridae</taxon>
        <taxon>Pentapetalae</taxon>
        <taxon>asterids</taxon>
        <taxon>campanulids</taxon>
        <taxon>Aquifoliales</taxon>
        <taxon>Aquifoliaceae</taxon>
        <taxon>Ilex</taxon>
    </lineage>
</organism>
<dbReference type="EMBL" id="CAUOFW020004785">
    <property type="protein sequence ID" value="CAK9167252.1"/>
    <property type="molecule type" value="Genomic_DNA"/>
</dbReference>
<dbReference type="SUPFAM" id="SSF103473">
    <property type="entry name" value="MFS general substrate transporter"/>
    <property type="match status" value="1"/>
</dbReference>
<protein>
    <recommendedName>
        <fullName evidence="10">Major facilitator superfamily (MFS) profile domain-containing protein</fullName>
    </recommendedName>
</protein>
<keyword evidence="3 7" id="KW-0812">Transmembrane</keyword>
<comment type="similarity">
    <text evidence="6">Belongs to the major facilitator superfamily. Phosphate:H(+) symporter (TC 2.A.1.9) family.</text>
</comment>
<keyword evidence="4 7" id="KW-1133">Transmembrane helix</keyword>
<dbReference type="PANTHER" id="PTHR23504:SF95">
    <property type="entry name" value="MAJOR FACILITATOR SUPERFAMILY PROTEIN"/>
    <property type="match status" value="1"/>
</dbReference>
<evidence type="ECO:0000256" key="3">
    <source>
        <dbReference type="ARBA" id="ARBA00022692"/>
    </source>
</evidence>
<keyword evidence="9" id="KW-1185">Reference proteome</keyword>
<evidence type="ECO:0000256" key="1">
    <source>
        <dbReference type="ARBA" id="ARBA00004141"/>
    </source>
</evidence>
<dbReference type="PANTHER" id="PTHR23504">
    <property type="entry name" value="MAJOR FACILITATOR SUPERFAMILY DOMAIN-CONTAINING PROTEIN 10"/>
    <property type="match status" value="1"/>
</dbReference>